<dbReference type="AlphaFoldDB" id="A0A316AFI0"/>
<dbReference type="Gene3D" id="1.20.58.1690">
    <property type="match status" value="1"/>
</dbReference>
<evidence type="ECO:0000313" key="5">
    <source>
        <dbReference type="Proteomes" id="UP000254051"/>
    </source>
</evidence>
<dbReference type="Proteomes" id="UP000254051">
    <property type="component" value="Unassembled WGS sequence"/>
</dbReference>
<feature type="transmembrane region" description="Helical" evidence="2">
    <location>
        <begin position="12"/>
        <end position="36"/>
    </location>
</feature>
<feature type="compositionally biased region" description="Basic and acidic residues" evidence="1">
    <location>
        <begin position="76"/>
        <end position="89"/>
    </location>
</feature>
<keyword evidence="5" id="KW-1185">Reference proteome</keyword>
<dbReference type="EMBL" id="UHJJ01000011">
    <property type="protein sequence ID" value="SUQ15293.1"/>
    <property type="molecule type" value="Genomic_DNA"/>
</dbReference>
<keyword evidence="2" id="KW-0812">Transmembrane</keyword>
<feature type="region of interest" description="Disordered" evidence="1">
    <location>
        <begin position="68"/>
        <end position="102"/>
    </location>
</feature>
<accession>A0A316AFI0</accession>
<name>A0A316AFI0_9FIRM</name>
<dbReference type="SMART" id="SM01324">
    <property type="entry name" value="YARHG"/>
    <property type="match status" value="1"/>
</dbReference>
<dbReference type="Pfam" id="PF13308">
    <property type="entry name" value="YARHG"/>
    <property type="match status" value="1"/>
</dbReference>
<protein>
    <submittedName>
        <fullName evidence="4">YARHG domain-containing protein</fullName>
    </submittedName>
</protein>
<sequence>MDKIGKKGMFKILAGVLPVLIVVAAVIGGVLVSASISPVSGFSEDVTKTAELKAVMPKEDEKKLTNRVIVSASGSSKEENTDEDKKPADEMTEDYVLPNSNTQPLTDADIEGLSLQELNYAKNEIYARHGRKFDSKELQDYFESKSWYEGKYDGKEFDANYSGRVLSEVEKKNVEFLYAAENKMSSGGYKFE</sequence>
<evidence type="ECO:0000313" key="4">
    <source>
        <dbReference type="EMBL" id="SUQ15293.1"/>
    </source>
</evidence>
<evidence type="ECO:0000256" key="1">
    <source>
        <dbReference type="SAM" id="MobiDB-lite"/>
    </source>
</evidence>
<gene>
    <name evidence="4" type="ORF">SAMN05216529_11178</name>
</gene>
<keyword evidence="2" id="KW-1133">Transmembrane helix</keyword>
<evidence type="ECO:0000259" key="3">
    <source>
        <dbReference type="SMART" id="SM01324"/>
    </source>
</evidence>
<evidence type="ECO:0000256" key="2">
    <source>
        <dbReference type="SAM" id="Phobius"/>
    </source>
</evidence>
<keyword evidence="2" id="KW-0472">Membrane</keyword>
<reference evidence="5" key="1">
    <citation type="submission" date="2017-07" db="EMBL/GenBank/DDBJ databases">
        <authorList>
            <person name="Varghese N."/>
            <person name="Submissions S."/>
        </authorList>
    </citation>
    <scope>NUCLEOTIDE SEQUENCE [LARGE SCALE GENOMIC DNA]</scope>
    <source>
        <strain evidence="5">NLAE-zl-C134</strain>
    </source>
</reference>
<feature type="domain" description="YARHG" evidence="3">
    <location>
        <begin position="93"/>
        <end position="182"/>
    </location>
</feature>
<proteinExistence type="predicted"/>
<organism evidence="4 5">
    <name type="scientific">Faecalicatena contorta</name>
    <dbReference type="NCBI Taxonomy" id="39482"/>
    <lineage>
        <taxon>Bacteria</taxon>
        <taxon>Bacillati</taxon>
        <taxon>Bacillota</taxon>
        <taxon>Clostridia</taxon>
        <taxon>Lachnospirales</taxon>
        <taxon>Lachnospiraceae</taxon>
        <taxon>Faecalicatena</taxon>
    </lineage>
</organism>
<dbReference type="InterPro" id="IPR038434">
    <property type="entry name" value="YARHG_sf"/>
</dbReference>
<dbReference type="InterPro" id="IPR025582">
    <property type="entry name" value="YARHG_dom"/>
</dbReference>
<dbReference type="RefSeq" id="WP_181392879.1">
    <property type="nucleotide sequence ID" value="NZ_QGDS01000011.1"/>
</dbReference>